<dbReference type="GO" id="GO:0004475">
    <property type="term" value="F:mannose-1-phosphate guanylyltransferase (GTP) activity"/>
    <property type="evidence" value="ECO:0007669"/>
    <property type="project" value="UniProtKB-EC"/>
</dbReference>
<organism evidence="11">
    <name type="scientific">marine metagenome</name>
    <dbReference type="NCBI Taxonomy" id="408172"/>
    <lineage>
        <taxon>unclassified sequences</taxon>
        <taxon>metagenomes</taxon>
        <taxon>ecological metagenomes</taxon>
    </lineage>
</organism>
<evidence type="ECO:0000259" key="8">
    <source>
        <dbReference type="Pfam" id="PF00483"/>
    </source>
</evidence>
<dbReference type="EC" id="2.7.7.13" evidence="2"/>
<dbReference type="InterPro" id="IPR001538">
    <property type="entry name" value="Man6P_isomerase-2_C"/>
</dbReference>
<evidence type="ECO:0000256" key="2">
    <source>
        <dbReference type="ARBA" id="ARBA00012387"/>
    </source>
</evidence>
<keyword evidence="6" id="KW-0342">GTP-binding</keyword>
<dbReference type="Gene3D" id="3.90.550.10">
    <property type="entry name" value="Spore Coat Polysaccharide Biosynthesis Protein SpsA, Chain A"/>
    <property type="match status" value="1"/>
</dbReference>
<dbReference type="EMBL" id="UINC01001802">
    <property type="protein sequence ID" value="SUZ89066.1"/>
    <property type="molecule type" value="Genomic_DNA"/>
</dbReference>
<keyword evidence="3" id="KW-0808">Transferase</keyword>
<dbReference type="SUPFAM" id="SSF53448">
    <property type="entry name" value="Nucleotide-diphospho-sugar transferases"/>
    <property type="match status" value="1"/>
</dbReference>
<dbReference type="Pfam" id="PF22640">
    <property type="entry name" value="ManC_GMP_beta-helix"/>
    <property type="match status" value="1"/>
</dbReference>
<dbReference type="InterPro" id="IPR054566">
    <property type="entry name" value="ManC/GMP-like_b-helix"/>
</dbReference>
<feature type="domain" description="Mannose-6-phosphate isomerase type II C-terminal" evidence="9">
    <location>
        <begin position="350"/>
        <end position="462"/>
    </location>
</feature>
<evidence type="ECO:0000256" key="1">
    <source>
        <dbReference type="ARBA" id="ARBA00006115"/>
    </source>
</evidence>
<comment type="catalytic activity">
    <reaction evidence="7">
        <text>alpha-D-mannose 1-phosphate + GTP + H(+) = GDP-alpha-D-mannose + diphosphate</text>
        <dbReference type="Rhea" id="RHEA:15229"/>
        <dbReference type="ChEBI" id="CHEBI:15378"/>
        <dbReference type="ChEBI" id="CHEBI:33019"/>
        <dbReference type="ChEBI" id="CHEBI:37565"/>
        <dbReference type="ChEBI" id="CHEBI:57527"/>
        <dbReference type="ChEBI" id="CHEBI:58409"/>
        <dbReference type="EC" id="2.7.7.13"/>
    </reaction>
</comment>
<dbReference type="PANTHER" id="PTHR46390:SF1">
    <property type="entry name" value="MANNOSE-1-PHOSPHATE GUANYLYLTRANSFERASE"/>
    <property type="match status" value="1"/>
</dbReference>
<dbReference type="CDD" id="cd02213">
    <property type="entry name" value="cupin_PMI_typeII_C"/>
    <property type="match status" value="1"/>
</dbReference>
<keyword evidence="5" id="KW-0547">Nucleotide-binding</keyword>
<dbReference type="InterPro" id="IPR005835">
    <property type="entry name" value="NTP_transferase_dom"/>
</dbReference>
<protein>
    <recommendedName>
        <fullName evidence="2">mannose-1-phosphate guanylyltransferase</fullName>
        <ecNumber evidence="2">2.7.7.13</ecNumber>
    </recommendedName>
</protein>
<dbReference type="NCBIfam" id="TIGR01479">
    <property type="entry name" value="GMP_PMI"/>
    <property type="match status" value="1"/>
</dbReference>
<accession>A0A381RBC6</accession>
<dbReference type="GO" id="GO:0009298">
    <property type="term" value="P:GDP-mannose biosynthetic process"/>
    <property type="evidence" value="ECO:0007669"/>
    <property type="project" value="TreeGrafter"/>
</dbReference>
<dbReference type="InterPro" id="IPR029044">
    <property type="entry name" value="Nucleotide-diphossugar_trans"/>
</dbReference>
<dbReference type="GO" id="GO:0005525">
    <property type="term" value="F:GTP binding"/>
    <property type="evidence" value="ECO:0007669"/>
    <property type="project" value="UniProtKB-KW"/>
</dbReference>
<name>A0A381RBC6_9ZZZZ</name>
<dbReference type="Pfam" id="PF01050">
    <property type="entry name" value="MannoseP_isomer"/>
    <property type="match status" value="1"/>
</dbReference>
<dbReference type="SUPFAM" id="SSF51182">
    <property type="entry name" value="RmlC-like cupins"/>
    <property type="match status" value="1"/>
</dbReference>
<feature type="domain" description="MannoseP isomerase/GMP-like beta-helix" evidence="10">
    <location>
        <begin position="292"/>
        <end position="346"/>
    </location>
</feature>
<dbReference type="InterPro" id="IPR049577">
    <property type="entry name" value="GMPP_N"/>
</dbReference>
<comment type="similarity">
    <text evidence="1">Belongs to the mannose-6-phosphate isomerase type 2 family.</text>
</comment>
<dbReference type="InterPro" id="IPR014710">
    <property type="entry name" value="RmlC-like_jellyroll"/>
</dbReference>
<dbReference type="InterPro" id="IPR006375">
    <property type="entry name" value="Man1P_GuaTrfase/Man6P_Isoase"/>
</dbReference>
<feature type="domain" description="Nucleotidyl transferase" evidence="8">
    <location>
        <begin position="3"/>
        <end position="285"/>
    </location>
</feature>
<evidence type="ECO:0000259" key="9">
    <source>
        <dbReference type="Pfam" id="PF01050"/>
    </source>
</evidence>
<dbReference type="InterPro" id="IPR051161">
    <property type="entry name" value="Mannose-6P_isomerase_type2"/>
</dbReference>
<evidence type="ECO:0000256" key="6">
    <source>
        <dbReference type="ARBA" id="ARBA00023134"/>
    </source>
</evidence>
<dbReference type="PANTHER" id="PTHR46390">
    <property type="entry name" value="MANNOSE-1-PHOSPHATE GUANYLYLTRANSFERASE"/>
    <property type="match status" value="1"/>
</dbReference>
<dbReference type="Pfam" id="PF00483">
    <property type="entry name" value="NTP_transferase"/>
    <property type="match status" value="1"/>
</dbReference>
<keyword evidence="4" id="KW-0548">Nucleotidyltransferase</keyword>
<sequence>MIAMILAGGAGTRLWPYSRSMTPKQFLNLGSTHESLFQETCTRLETLVSPEKIYVVGSNEHVGELQQQMLQIYPHYSPEQLLIEPLSRNTAPAILWGILQIPEKQRQQPVVILASDHLIKAPEKFISALKSAEPLASSGYIVTFGIRPDRPETGYGYIKAGEALEVGFKVADFVEKPDQATAETYLESSDYTWNASIFMATAETWLDEFRKHAPELLAPFEKKLTAGKDLADPENIREIYESIEADSIDYALLEKSTNVAVLPVEMEWSDLGSWESIFRVSEKDSQGNVLRGNVITHDTRNSLIFSSKKLVTTIGVENLIIVETDDALLVCDMSRSQDVKKLVETLKREDRHEYKFHTRVMRPWGSATTILENKIYRIRILEILPGKSMSLQRHKQRSEHWVVLKGIADVQRGDEKVLLKENESVYIPIGMSHRLGNSEKSPLQIIEVQQGQYLGVDDIERL</sequence>
<dbReference type="FunFam" id="3.90.550.10:FF:000046">
    <property type="entry name" value="Mannose-1-phosphate guanylyltransferase (GDP)"/>
    <property type="match status" value="1"/>
</dbReference>
<evidence type="ECO:0000256" key="3">
    <source>
        <dbReference type="ARBA" id="ARBA00022679"/>
    </source>
</evidence>
<dbReference type="GO" id="GO:0000271">
    <property type="term" value="P:polysaccharide biosynthetic process"/>
    <property type="evidence" value="ECO:0007669"/>
    <property type="project" value="InterPro"/>
</dbReference>
<reference evidence="11" key="1">
    <citation type="submission" date="2018-05" db="EMBL/GenBank/DDBJ databases">
        <authorList>
            <person name="Lanie J.A."/>
            <person name="Ng W.-L."/>
            <person name="Kazmierczak K.M."/>
            <person name="Andrzejewski T.M."/>
            <person name="Davidsen T.M."/>
            <person name="Wayne K.J."/>
            <person name="Tettelin H."/>
            <person name="Glass J.I."/>
            <person name="Rusch D."/>
            <person name="Podicherti R."/>
            <person name="Tsui H.-C.T."/>
            <person name="Winkler M.E."/>
        </authorList>
    </citation>
    <scope>NUCLEOTIDE SEQUENCE</scope>
</reference>
<evidence type="ECO:0000256" key="7">
    <source>
        <dbReference type="ARBA" id="ARBA00047343"/>
    </source>
</evidence>
<dbReference type="AlphaFoldDB" id="A0A381RBC6"/>
<dbReference type="Gene3D" id="2.60.120.10">
    <property type="entry name" value="Jelly Rolls"/>
    <property type="match status" value="1"/>
</dbReference>
<gene>
    <name evidence="11" type="ORF">METZ01_LOCUS41920</name>
</gene>
<evidence type="ECO:0000259" key="10">
    <source>
        <dbReference type="Pfam" id="PF22640"/>
    </source>
</evidence>
<dbReference type="CDD" id="cd02509">
    <property type="entry name" value="GDP-M1P_Guanylyltransferase"/>
    <property type="match status" value="1"/>
</dbReference>
<evidence type="ECO:0000256" key="5">
    <source>
        <dbReference type="ARBA" id="ARBA00022741"/>
    </source>
</evidence>
<dbReference type="InterPro" id="IPR011051">
    <property type="entry name" value="RmlC_Cupin_sf"/>
</dbReference>
<evidence type="ECO:0000313" key="11">
    <source>
        <dbReference type="EMBL" id="SUZ89066.1"/>
    </source>
</evidence>
<proteinExistence type="inferred from homology"/>
<evidence type="ECO:0000256" key="4">
    <source>
        <dbReference type="ARBA" id="ARBA00022695"/>
    </source>
</evidence>